<dbReference type="Proteomes" id="UP001499884">
    <property type="component" value="Unassembled WGS sequence"/>
</dbReference>
<feature type="domain" description="HTH iclR-type" evidence="5">
    <location>
        <begin position="9"/>
        <end position="71"/>
    </location>
</feature>
<dbReference type="InterPro" id="IPR029016">
    <property type="entry name" value="GAF-like_dom_sf"/>
</dbReference>
<keyword evidence="2" id="KW-0238">DNA-binding</keyword>
<sequence>MADGRGDPLLSVERSIAVLDLFTSRRGTLTLAEMQELLPWPRTTLHRYAHSLRQTGMLSYDTRRSRYRLGPKLVRLGAVALNGLPLAELAGPLLERLVRVTQVTALLTIWDGDAPLVVRENDNTDQLVSLKIREGSHLPAYDSAAGQVFLAFSPTARERFDSQQDPGADLAERERTLAAVRRDGLAYTEVLSGLRAYAAPVFQAGELVGAISILGTVSQLPEPGPSEPTTRLLAVCRRLTEALGEESPEEPGALTGGDLAPEALPRSGVAPE</sequence>
<dbReference type="Gene3D" id="3.30.450.40">
    <property type="match status" value="1"/>
</dbReference>
<comment type="caution">
    <text evidence="7">The sequence shown here is derived from an EMBL/GenBank/DDBJ whole genome shotgun (WGS) entry which is preliminary data.</text>
</comment>
<dbReference type="PROSITE" id="PS51078">
    <property type="entry name" value="ICLR_ED"/>
    <property type="match status" value="1"/>
</dbReference>
<feature type="region of interest" description="Disordered" evidence="4">
    <location>
        <begin position="241"/>
        <end position="272"/>
    </location>
</feature>
<dbReference type="SUPFAM" id="SSF46785">
    <property type="entry name" value="Winged helix' DNA-binding domain"/>
    <property type="match status" value="1"/>
</dbReference>
<gene>
    <name evidence="7" type="ORF">GCM10023082_02020</name>
</gene>
<keyword evidence="8" id="KW-1185">Reference proteome</keyword>
<evidence type="ECO:0000256" key="1">
    <source>
        <dbReference type="ARBA" id="ARBA00023015"/>
    </source>
</evidence>
<dbReference type="InterPro" id="IPR005471">
    <property type="entry name" value="Tscrpt_reg_IclR_N"/>
</dbReference>
<dbReference type="InterPro" id="IPR050707">
    <property type="entry name" value="HTH_MetabolicPath_Reg"/>
</dbReference>
<keyword evidence="3" id="KW-0804">Transcription</keyword>
<dbReference type="InterPro" id="IPR014757">
    <property type="entry name" value="Tscrpt_reg_IclR_C"/>
</dbReference>
<evidence type="ECO:0000313" key="7">
    <source>
        <dbReference type="EMBL" id="GAA3707560.1"/>
    </source>
</evidence>
<organism evidence="7 8">
    <name type="scientific">Streptomyces tremellae</name>
    <dbReference type="NCBI Taxonomy" id="1124239"/>
    <lineage>
        <taxon>Bacteria</taxon>
        <taxon>Bacillati</taxon>
        <taxon>Actinomycetota</taxon>
        <taxon>Actinomycetes</taxon>
        <taxon>Kitasatosporales</taxon>
        <taxon>Streptomycetaceae</taxon>
        <taxon>Streptomyces</taxon>
    </lineage>
</organism>
<name>A0ABP7DM29_9ACTN</name>
<dbReference type="RefSeq" id="WP_345639888.1">
    <property type="nucleotide sequence ID" value="NZ_BAABEP010000001.1"/>
</dbReference>
<evidence type="ECO:0000256" key="4">
    <source>
        <dbReference type="SAM" id="MobiDB-lite"/>
    </source>
</evidence>
<dbReference type="Gene3D" id="1.10.10.10">
    <property type="entry name" value="Winged helix-like DNA-binding domain superfamily/Winged helix DNA-binding domain"/>
    <property type="match status" value="1"/>
</dbReference>
<evidence type="ECO:0000256" key="3">
    <source>
        <dbReference type="ARBA" id="ARBA00023163"/>
    </source>
</evidence>
<dbReference type="InterPro" id="IPR036390">
    <property type="entry name" value="WH_DNA-bd_sf"/>
</dbReference>
<dbReference type="PANTHER" id="PTHR30136">
    <property type="entry name" value="HELIX-TURN-HELIX TRANSCRIPTIONAL REGULATOR, ICLR FAMILY"/>
    <property type="match status" value="1"/>
</dbReference>
<dbReference type="Pfam" id="PF09339">
    <property type="entry name" value="HTH_IclR"/>
    <property type="match status" value="1"/>
</dbReference>
<protein>
    <submittedName>
        <fullName evidence="7">IclR family transcriptional regulator</fullName>
    </submittedName>
</protein>
<dbReference type="EMBL" id="BAABEP010000001">
    <property type="protein sequence ID" value="GAA3707560.1"/>
    <property type="molecule type" value="Genomic_DNA"/>
</dbReference>
<reference evidence="8" key="1">
    <citation type="journal article" date="2019" name="Int. J. Syst. Evol. Microbiol.">
        <title>The Global Catalogue of Microorganisms (GCM) 10K type strain sequencing project: providing services to taxonomists for standard genome sequencing and annotation.</title>
        <authorList>
            <consortium name="The Broad Institute Genomics Platform"/>
            <consortium name="The Broad Institute Genome Sequencing Center for Infectious Disease"/>
            <person name="Wu L."/>
            <person name="Ma J."/>
        </authorList>
    </citation>
    <scope>NUCLEOTIDE SEQUENCE [LARGE SCALE GENOMIC DNA]</scope>
    <source>
        <strain evidence="8">JCM 30846</strain>
    </source>
</reference>
<proteinExistence type="predicted"/>
<dbReference type="SMART" id="SM00346">
    <property type="entry name" value="HTH_ICLR"/>
    <property type="match status" value="1"/>
</dbReference>
<dbReference type="SUPFAM" id="SSF55781">
    <property type="entry name" value="GAF domain-like"/>
    <property type="match status" value="1"/>
</dbReference>
<dbReference type="PANTHER" id="PTHR30136:SF35">
    <property type="entry name" value="HTH-TYPE TRANSCRIPTIONAL REGULATOR RV1719"/>
    <property type="match status" value="1"/>
</dbReference>
<dbReference type="Pfam" id="PF01614">
    <property type="entry name" value="IclR_C"/>
    <property type="match status" value="1"/>
</dbReference>
<evidence type="ECO:0000313" key="8">
    <source>
        <dbReference type="Proteomes" id="UP001499884"/>
    </source>
</evidence>
<evidence type="ECO:0000256" key="2">
    <source>
        <dbReference type="ARBA" id="ARBA00023125"/>
    </source>
</evidence>
<feature type="domain" description="IclR-ED" evidence="6">
    <location>
        <begin position="72"/>
        <end position="245"/>
    </location>
</feature>
<keyword evidence="1" id="KW-0805">Transcription regulation</keyword>
<dbReference type="PROSITE" id="PS51077">
    <property type="entry name" value="HTH_ICLR"/>
    <property type="match status" value="1"/>
</dbReference>
<evidence type="ECO:0000259" key="6">
    <source>
        <dbReference type="PROSITE" id="PS51078"/>
    </source>
</evidence>
<evidence type="ECO:0000259" key="5">
    <source>
        <dbReference type="PROSITE" id="PS51077"/>
    </source>
</evidence>
<accession>A0ABP7DM29</accession>
<dbReference type="InterPro" id="IPR036388">
    <property type="entry name" value="WH-like_DNA-bd_sf"/>
</dbReference>